<keyword evidence="2" id="KW-1185">Reference proteome</keyword>
<accession>A0A4Y2FPS9</accession>
<dbReference type="EMBL" id="BGPR01096561">
    <property type="protein sequence ID" value="GBM42485.1"/>
    <property type="molecule type" value="Genomic_DNA"/>
</dbReference>
<evidence type="ECO:0008006" key="3">
    <source>
        <dbReference type="Google" id="ProtNLM"/>
    </source>
</evidence>
<organism evidence="1 2">
    <name type="scientific">Araneus ventricosus</name>
    <name type="common">Orbweaver spider</name>
    <name type="synonym">Epeira ventricosa</name>
    <dbReference type="NCBI Taxonomy" id="182803"/>
    <lineage>
        <taxon>Eukaryota</taxon>
        <taxon>Metazoa</taxon>
        <taxon>Ecdysozoa</taxon>
        <taxon>Arthropoda</taxon>
        <taxon>Chelicerata</taxon>
        <taxon>Arachnida</taxon>
        <taxon>Araneae</taxon>
        <taxon>Araneomorphae</taxon>
        <taxon>Entelegynae</taxon>
        <taxon>Araneoidea</taxon>
        <taxon>Araneidae</taxon>
        <taxon>Araneus</taxon>
    </lineage>
</organism>
<evidence type="ECO:0000313" key="1">
    <source>
        <dbReference type="EMBL" id="GBM42485.1"/>
    </source>
</evidence>
<dbReference type="AlphaFoldDB" id="A0A4Y2FPS9"/>
<reference evidence="1 2" key="1">
    <citation type="journal article" date="2019" name="Sci. Rep.">
        <title>Orb-weaving spider Araneus ventricosus genome elucidates the spidroin gene catalogue.</title>
        <authorList>
            <person name="Kono N."/>
            <person name="Nakamura H."/>
            <person name="Ohtoshi R."/>
            <person name="Moran D.A.P."/>
            <person name="Shinohara A."/>
            <person name="Yoshida Y."/>
            <person name="Fujiwara M."/>
            <person name="Mori M."/>
            <person name="Tomita M."/>
            <person name="Arakawa K."/>
        </authorList>
    </citation>
    <scope>NUCLEOTIDE SEQUENCE [LARGE SCALE GENOMIC DNA]</scope>
</reference>
<protein>
    <recommendedName>
        <fullName evidence="3">Histone H2A</fullName>
    </recommendedName>
</protein>
<dbReference type="Gene3D" id="1.10.20.10">
    <property type="entry name" value="Histone, subunit A"/>
    <property type="match status" value="1"/>
</dbReference>
<dbReference type="OrthoDB" id="6428021at2759"/>
<dbReference type="Proteomes" id="UP000499080">
    <property type="component" value="Unassembled WGS sequence"/>
</dbReference>
<evidence type="ECO:0000313" key="2">
    <source>
        <dbReference type="Proteomes" id="UP000499080"/>
    </source>
</evidence>
<dbReference type="SUPFAM" id="SSF47113">
    <property type="entry name" value="Histone-fold"/>
    <property type="match status" value="1"/>
</dbReference>
<sequence>MLTILKQSFPGATVNPVTAVYLNAVIEYLVADLLEVAMRAAVERTREKNASFRITLVDVLNGIEKDHEVKSLTETVLQRDQLMTVG</sequence>
<comment type="caution">
    <text evidence="1">The sequence shown here is derived from an EMBL/GenBank/DDBJ whole genome shotgun (WGS) entry which is preliminary data.</text>
</comment>
<dbReference type="GO" id="GO:0046982">
    <property type="term" value="F:protein heterodimerization activity"/>
    <property type="evidence" value="ECO:0007669"/>
    <property type="project" value="InterPro"/>
</dbReference>
<dbReference type="InterPro" id="IPR009072">
    <property type="entry name" value="Histone-fold"/>
</dbReference>
<proteinExistence type="predicted"/>
<gene>
    <name evidence="1" type="ORF">AVEN_235878_1</name>
</gene>
<name>A0A4Y2FPS9_ARAVE</name>